<evidence type="ECO:0000256" key="4">
    <source>
        <dbReference type="ARBA" id="ARBA00022692"/>
    </source>
</evidence>
<keyword evidence="8" id="KW-0675">Receptor</keyword>
<evidence type="ECO:0000256" key="5">
    <source>
        <dbReference type="ARBA" id="ARBA00022989"/>
    </source>
</evidence>
<dbReference type="GO" id="GO:0050613">
    <property type="term" value="F:Delta14-sterol reductase activity"/>
    <property type="evidence" value="ECO:0007669"/>
    <property type="project" value="TreeGrafter"/>
</dbReference>
<evidence type="ECO:0000256" key="9">
    <source>
        <dbReference type="ARBA" id="ARBA00023242"/>
    </source>
</evidence>
<dbReference type="PANTHER" id="PTHR21257:SF55">
    <property type="entry name" value="DELTA(14)-STEROL REDUCTASE LBR"/>
    <property type="match status" value="1"/>
</dbReference>
<dbReference type="InterPro" id="IPR001171">
    <property type="entry name" value="ERG24_DHCR-like"/>
</dbReference>
<accession>A0A3P9Q865</accession>
<protein>
    <submittedName>
        <fullName evidence="11">Uncharacterized protein</fullName>
    </submittedName>
</protein>
<evidence type="ECO:0000256" key="1">
    <source>
        <dbReference type="ARBA" id="ARBA00004473"/>
    </source>
</evidence>
<keyword evidence="7 10" id="KW-0472">Membrane</keyword>
<keyword evidence="10" id="KW-0444">Lipid biosynthesis</keyword>
<name>A0A3P9Q865_POERE</name>
<keyword evidence="12" id="KW-1185">Reference proteome</keyword>
<keyword evidence="6" id="KW-0238">DNA-binding</keyword>
<dbReference type="GO" id="GO:0005637">
    <property type="term" value="C:nuclear inner membrane"/>
    <property type="evidence" value="ECO:0007669"/>
    <property type="project" value="UniProtKB-SubCell"/>
</dbReference>
<reference evidence="11" key="2">
    <citation type="submission" date="2025-08" db="UniProtKB">
        <authorList>
            <consortium name="Ensembl"/>
        </authorList>
    </citation>
    <scope>IDENTIFICATION</scope>
    <source>
        <strain evidence="11">Guanapo</strain>
    </source>
</reference>
<dbReference type="GO" id="GO:0006695">
    <property type="term" value="P:cholesterol biosynthetic process"/>
    <property type="evidence" value="ECO:0007669"/>
    <property type="project" value="UniProtKB-UniRule"/>
</dbReference>
<comment type="subcellular location">
    <subcellularLocation>
        <location evidence="10">Endoplasmic reticulum membrane</location>
        <topology evidence="10">Multi-pass membrane protein</topology>
    </subcellularLocation>
    <subcellularLocation>
        <location evidence="1">Nucleus inner membrane</location>
        <topology evidence="1">Multi-pass membrane protein</topology>
    </subcellularLocation>
</comment>
<organism evidence="11 12">
    <name type="scientific">Poecilia reticulata</name>
    <name type="common">Guppy</name>
    <name type="synonym">Acanthophacelus reticulatus</name>
    <dbReference type="NCBI Taxonomy" id="8081"/>
    <lineage>
        <taxon>Eukaryota</taxon>
        <taxon>Metazoa</taxon>
        <taxon>Chordata</taxon>
        <taxon>Craniata</taxon>
        <taxon>Vertebrata</taxon>
        <taxon>Euteleostomi</taxon>
        <taxon>Actinopterygii</taxon>
        <taxon>Neopterygii</taxon>
        <taxon>Teleostei</taxon>
        <taxon>Neoteleostei</taxon>
        <taxon>Acanthomorphata</taxon>
        <taxon>Ovalentaria</taxon>
        <taxon>Atherinomorphae</taxon>
        <taxon>Cyprinodontiformes</taxon>
        <taxon>Poeciliidae</taxon>
        <taxon>Poeciliinae</taxon>
        <taxon>Poecilia</taxon>
    </lineage>
</organism>
<comment type="similarity">
    <text evidence="2 10">Belongs to the ERG4/ERG24 family.</text>
</comment>
<evidence type="ECO:0000256" key="3">
    <source>
        <dbReference type="ARBA" id="ARBA00022553"/>
    </source>
</evidence>
<evidence type="ECO:0000256" key="2">
    <source>
        <dbReference type="ARBA" id="ARBA00005402"/>
    </source>
</evidence>
<keyword evidence="10" id="KW-0752">Steroid biosynthesis</keyword>
<dbReference type="GO" id="GO:0005789">
    <property type="term" value="C:endoplasmic reticulum membrane"/>
    <property type="evidence" value="ECO:0007669"/>
    <property type="project" value="UniProtKB-SubCell"/>
</dbReference>
<dbReference type="PANTHER" id="PTHR21257">
    <property type="entry name" value="DELTA(14)-STEROL REDUCTASE"/>
    <property type="match status" value="1"/>
</dbReference>
<dbReference type="Ensembl" id="ENSPRET00000030334.1">
    <property type="protein sequence ID" value="ENSPREP00000029993.1"/>
    <property type="gene ID" value="ENSPREG00000020309.1"/>
</dbReference>
<keyword evidence="10" id="KW-0753">Steroid metabolism</keyword>
<dbReference type="Bgee" id="ENSPREG00000020309">
    <property type="expression patterns" value="Expressed in caudal fin and 1 other cell type or tissue"/>
</dbReference>
<keyword evidence="10" id="KW-0756">Sterol biosynthesis</keyword>
<keyword evidence="10" id="KW-0560">Oxidoreductase</keyword>
<keyword evidence="10" id="KW-1207">Sterol metabolism</keyword>
<comment type="pathway">
    <text evidence="10">Steroid biosynthesis; cholesterol biosynthesis.</text>
</comment>
<feature type="transmembrane region" description="Helical" evidence="10">
    <location>
        <begin position="56"/>
        <end position="78"/>
    </location>
</feature>
<feature type="transmembrane region" description="Helical" evidence="10">
    <location>
        <begin position="17"/>
        <end position="35"/>
    </location>
</feature>
<evidence type="ECO:0000256" key="8">
    <source>
        <dbReference type="ARBA" id="ARBA00023170"/>
    </source>
</evidence>
<keyword evidence="3" id="KW-0597">Phosphoprotein</keyword>
<evidence type="ECO:0000256" key="6">
    <source>
        <dbReference type="ARBA" id="ARBA00023125"/>
    </source>
</evidence>
<keyword evidence="10" id="KW-0443">Lipid metabolism</keyword>
<keyword evidence="10" id="KW-0256">Endoplasmic reticulum</keyword>
<evidence type="ECO:0000313" key="11">
    <source>
        <dbReference type="Ensembl" id="ENSPREP00000029993.1"/>
    </source>
</evidence>
<keyword evidence="9" id="KW-0539">Nucleus</keyword>
<reference evidence="12" key="1">
    <citation type="submission" date="2013-11" db="EMBL/GenBank/DDBJ databases">
        <title>The genomic landscape of the Guanapo guppy.</title>
        <authorList>
            <person name="Kuenstner A."/>
            <person name="Dreyer C."/>
        </authorList>
    </citation>
    <scope>NUCLEOTIDE SEQUENCE</scope>
    <source>
        <strain evidence="12">Guanapo</strain>
    </source>
</reference>
<dbReference type="STRING" id="8081.ENSPREP00000029993"/>
<dbReference type="Pfam" id="PF01222">
    <property type="entry name" value="ERG4_ERG24"/>
    <property type="match status" value="1"/>
</dbReference>
<keyword evidence="4 10" id="KW-0812">Transmembrane</keyword>
<sequence>AAAAAAASTPLDFGGNIGALLLMLFLPAWVLFLVLQVNQKDPSLTILPALPPLETFWDPQALGFVVIWIFFQALLYTLPFGKLSEGVLLRSGRRLTYRTNGKTSLITLCH</sequence>
<dbReference type="AlphaFoldDB" id="A0A3P9Q865"/>
<proteinExistence type="inferred from homology"/>
<comment type="caution">
    <text evidence="10">Lacks conserved residue(s) required for the propagation of feature annotation.</text>
</comment>
<evidence type="ECO:0000256" key="7">
    <source>
        <dbReference type="ARBA" id="ARBA00023136"/>
    </source>
</evidence>
<keyword evidence="10" id="KW-0152">Cholesterol biosynthesis</keyword>
<evidence type="ECO:0000313" key="12">
    <source>
        <dbReference type="Proteomes" id="UP000242638"/>
    </source>
</evidence>
<evidence type="ECO:0000256" key="10">
    <source>
        <dbReference type="RuleBase" id="RU369120"/>
    </source>
</evidence>
<dbReference type="GO" id="GO:0003677">
    <property type="term" value="F:DNA binding"/>
    <property type="evidence" value="ECO:0007669"/>
    <property type="project" value="UniProtKB-KW"/>
</dbReference>
<keyword evidence="10" id="KW-0153">Cholesterol metabolism</keyword>
<dbReference type="GeneTree" id="ENSGT00940000165801"/>
<keyword evidence="5 10" id="KW-1133">Transmembrane helix</keyword>
<reference evidence="11" key="3">
    <citation type="submission" date="2025-09" db="UniProtKB">
        <authorList>
            <consortium name="Ensembl"/>
        </authorList>
    </citation>
    <scope>IDENTIFICATION</scope>
    <source>
        <strain evidence="11">Guanapo</strain>
    </source>
</reference>
<dbReference type="Proteomes" id="UP000242638">
    <property type="component" value="Unassembled WGS sequence"/>
</dbReference>